<dbReference type="EMBL" id="AKWZ02000010">
    <property type="protein sequence ID" value="EPG73110.1"/>
    <property type="molecule type" value="Genomic_DNA"/>
</dbReference>
<dbReference type="PROSITE" id="PS50817">
    <property type="entry name" value="INTEIN_N_TER"/>
    <property type="match status" value="1"/>
</dbReference>
<proteinExistence type="predicted"/>
<keyword evidence="2" id="KW-0812">Transmembrane</keyword>
<feature type="coiled-coil region" evidence="1">
    <location>
        <begin position="2390"/>
        <end position="2424"/>
    </location>
</feature>
<dbReference type="NCBIfam" id="TIGR04388">
    <property type="entry name" value="Lepto_longest"/>
    <property type="match status" value="1"/>
</dbReference>
<protein>
    <submittedName>
        <fullName evidence="4">Large structural protein</fullName>
    </submittedName>
</protein>
<dbReference type="Gene3D" id="2.170.16.10">
    <property type="entry name" value="Hedgehog/Intein (Hint) domain"/>
    <property type="match status" value="1"/>
</dbReference>
<reference evidence="4" key="1">
    <citation type="submission" date="2013-04" db="EMBL/GenBank/DDBJ databases">
        <authorList>
            <person name="Harkins D.M."/>
            <person name="Durkin A.S."/>
            <person name="Selengut J.D."/>
            <person name="Sanka R."/>
            <person name="DePew J."/>
            <person name="Purushe J."/>
            <person name="Ahmed A."/>
            <person name="van der Linden H."/>
            <person name="Goris M.G.A."/>
            <person name="Hartskeerl R.A."/>
            <person name="Vinetz J.M."/>
            <person name="Sutton G.G."/>
            <person name="Nelson W.C."/>
            <person name="Fouts D.E."/>
        </authorList>
    </citation>
    <scope>NUCLEOTIDE SEQUENCE [LARGE SCALE GENOMIC DNA]</scope>
    <source>
        <strain evidence="4">BUT 6</strain>
    </source>
</reference>
<dbReference type="InterPro" id="IPR030885">
    <property type="entry name" value="Lepto_longest"/>
</dbReference>
<evidence type="ECO:0000313" key="4">
    <source>
        <dbReference type="EMBL" id="EPG73110.1"/>
    </source>
</evidence>
<keyword evidence="5" id="KW-1185">Reference proteome</keyword>
<dbReference type="InterPro" id="IPR003587">
    <property type="entry name" value="Hint_dom_N"/>
</dbReference>
<accession>S3V9M6</accession>
<feature type="domain" description="Hint" evidence="3">
    <location>
        <begin position="2030"/>
        <end position="2137"/>
    </location>
</feature>
<dbReference type="CDD" id="cd00081">
    <property type="entry name" value="Hint"/>
    <property type="match status" value="1"/>
</dbReference>
<keyword evidence="1" id="KW-0175">Coiled coil</keyword>
<dbReference type="InterPro" id="IPR006141">
    <property type="entry name" value="Intein_N"/>
</dbReference>
<comment type="caution">
    <text evidence="4">The sequence shown here is derived from an EMBL/GenBank/DDBJ whole genome shotgun (WGS) entry which is preliminary data.</text>
</comment>
<evidence type="ECO:0000256" key="2">
    <source>
        <dbReference type="SAM" id="Phobius"/>
    </source>
</evidence>
<dbReference type="GO" id="GO:0016539">
    <property type="term" value="P:intein-mediated protein splicing"/>
    <property type="evidence" value="ECO:0007669"/>
    <property type="project" value="InterPro"/>
</dbReference>
<dbReference type="InterPro" id="IPR036844">
    <property type="entry name" value="Hint_dom_sf"/>
</dbReference>
<dbReference type="InterPro" id="IPR030934">
    <property type="entry name" value="Intein_C"/>
</dbReference>
<keyword evidence="2" id="KW-1133">Transmembrane helix</keyword>
<evidence type="ECO:0000313" key="5">
    <source>
        <dbReference type="Proteomes" id="UP000014540"/>
    </source>
</evidence>
<dbReference type="STRING" id="1193011.LEP1GSC058_2835"/>
<feature type="transmembrane region" description="Helical" evidence="2">
    <location>
        <begin position="51"/>
        <end position="68"/>
    </location>
</feature>
<dbReference type="PROSITE" id="PS50818">
    <property type="entry name" value="INTEIN_C_TER"/>
    <property type="match status" value="1"/>
</dbReference>
<gene>
    <name evidence="4" type="ORF">LEP1GSC058_2835</name>
</gene>
<organism evidence="4 5">
    <name type="scientific">Leptospira fainei serovar Hurstbridge str. BUT 6</name>
    <dbReference type="NCBI Taxonomy" id="1193011"/>
    <lineage>
        <taxon>Bacteria</taxon>
        <taxon>Pseudomonadati</taxon>
        <taxon>Spirochaetota</taxon>
        <taxon>Spirochaetia</taxon>
        <taxon>Leptospirales</taxon>
        <taxon>Leptospiraceae</taxon>
        <taxon>Leptospira</taxon>
    </lineage>
</organism>
<evidence type="ECO:0000259" key="3">
    <source>
        <dbReference type="SMART" id="SM00306"/>
    </source>
</evidence>
<dbReference type="SMART" id="SM00306">
    <property type="entry name" value="HintN"/>
    <property type="match status" value="1"/>
</dbReference>
<dbReference type="Proteomes" id="UP000014540">
    <property type="component" value="Unassembled WGS sequence"/>
</dbReference>
<name>S3V9M6_9LEPT</name>
<sequence length="2778" mass="304081">MTGYVSETQYSILEFSKERRGNTMIQVTPGKTASRGSNFYRSFSFFDRRRFLKNIIQVFSIIFVLFPLQDGVFSQPVTAPQLNPQAYNWQQWQSQMQGTYSVANQTHDTTNWDAIVLQSYGVVQSEWQAQVQAQISSIVSGITTQDSFQSVQDYKNYVYDTLESQASGLLTQWQRDAEFSIQTQRNQYIDTYYGGNLTTVTNLKNQFDSEFQALIKGGSPNVTGIQGVDTSLLGTSQQSLSQLEQRWYSQFNSNIQNGLWNYEQGLQSLTKSYQGLLAQINQTESQYQAYLQQIQSYESGVKDQINQTIAGYQQFLNGNDLFWNTVTPLKDTSTGTAIAATCPPGDVCSNNYFYDTTSSQFVSSCPAGNTCVQLMYDTTTSSYVNPSCPASAASGCTSFASIHTSLNADGKAFQNLINNIETAITQGKTGLAIFDQSTSQMLSYPQSCLNTGEVCQQGWYDSTQQKFLTSASCPAGDTCYNAIVDATNAGALTGQYYSNTCPAGDLNCITCPTTGSTADTCHIQSMEISLVYAANAISGFLAQEIQNAQGQVALYQSGGSTNVDIQNGSFMPTPGNPFSQSPTLVYITRQDFLSGNASSPGAVGLAWNIVQYLQNPTHQAEVAFMNYLTNAYSASLSAGGSTACPALFYNNDAFHANDFNAACLAQYLSGFGPGSLVTGINSSDLTAFQDINFPGNTSGGINNWSADPAYCHDWLGCYGNIFTGDPAVIGANQTYSSNHTIAGAPGSNFYDYLEDESGCYGWPLICAVGLVQWSEDAIALNLNYTVSNFNSGANATTWQNLATQLQSFQYNWNQNVLPSVTNWTAQVSTFDAQYAAWHLQEQTLLAQAQSDYSTGLQNLQTSETTWLTQMNQLQTKANLDFASANSKLKSSQNQADAQLLSQELLGKLNFSSGTDISATPSSGANSGSLFSNVTSQLSGINPQAQYNSLNFGLLNSFSSSFNQAISGASNLTLLSSTNNALLNDRMNYMQQMATSLSHEKTFTQNGQDQLLRDSGNLSTKRGDDGRTYIVNQDGNYVNYCDPATSKCGNETIDQFLTSKCGSDLTAAACNGYTTLKYSNVRVDSAGNIQLDEAIYTGDAVGQGDNASNYNFTQRTQHITIGPSPAFLLGHGGGVGNIFDTNPDHHEGDRISEVIGASFAGVNNFFANGNYSNSTLFKLASYDALNSANETKASMSASSQAQTAGMVADFVENVFLGGMTTQQWVAHETHNLVQNAYTTFLVNAFHLSPEAASFLAGAYMDHEAYKAAEHNMGILRPIDNLLKNMFLDGGLLNGLVGLGIDITHADDLRAIHQWREDKYAAYGLIASEAMRLQNFPPDQIALVSQVVTDYFRMSDAKTELGMKGALLSVPRLEGMVHAMTASMSGALAEIEGVIVKNITHDLHSTGMISSREEQKFDKDLRYGINEIKLVYEKNAIKTWQADVVSISKDAVQLYGKQAGLDPAYVNQVADMVGNMVSREQARGELRKLHLLEDVLSVGGTALDRSLFKGGLSSMLMQVARGILTSSADIGRSFGLFTKSETKDFYKQTKDWSNSITGASLTAQSHQGDLDKHWWKEQERKLVFDLIGKAMDPNGDPAEQQLIGQLLQKVFDQREAKKQARRQRMDEAEQAVEVVAGVLLTAASGGSGVGVLAQVLEDIGNFINVADKASFVMDGLNAVKYGSEAVMVGSQTYVGYEEGGKNGAVAGFLNGLISVATIVNKLPITGFVSWTPHQNANILMGEEAKAGGWGGGISAALPGEYKLPINGGLTFTPGSGLDVNLNYNFHGGYVGLDYNLSSGNYTANGGMDVYKSSATNAHHLGLSLSASKDGSASVGAYYNYGKTSTPPNLRGSGGTFTYSNDGKFNLGGQVLGGTVASVSYDTNSHKFEKVQGNANWQNEMLLARVQENSSENYGKNLEKISDLAGQALSSNNIITESERLSMMNSPDGQQKILELYSQNKETLINGVESERVRGDMREIAEKNNLKLEYVKDSPTTEIGKTLARLGGDIKMMFGISDSGLLAVDKDGTFRVSSCFDGSQLILTPNGTRRIDSLKIGEEVNTLNEETGEVEVRKITETFVHDVKSIHKIGYENDVTVTTTWNHPFAVLNPGDRNQNSGVIGNAWVKAEDLKIGDRGITKRSIRRAKLKMQLSRSSVLSPASIMFGENSYIGEYKTNWQTEREGTLGIRKVEEFIHSQKVYNIELEGNHNYFIKVGNEFVVVHNYQVDVRLEKIPTDDLAMLSKPNSDPKYGEVKWGDKTYNRVIEKGIVHYESQGPNGSKEVIRVTSNGYIEHKTVWGGFMGLGARESKPSYFKANETNLAERNANKANGFKEEPLAPYEKAADSRYITDKLSKLWSEKGIDGSKHGFGVKELRQMNSFSKELTVVNHELEFTKANKSQVEGAEARIRKLETEKFRLNKELDKLYETAKTSYTKLGYESRDENGRYTGEFAKFNKEPREFGNSGQNTNLLMNEVSVKAQSVLGFKAGEPMYKARMQEIQDIVKDLANNRSTSRQNEVPREEWIRTATRALEDISQRPGESKEEFMERLNSGEAGAQDRTHGTAVQLTVAIELLQKAYAKGDLKPSIPHDAPDRAQRLENYNKFVEFVKRGWSPELGSKTAAEICRTYTNYLEAVDAKVTKASFVEWYTYKGISGDLGFSQGAPVVDLGHTPGFSKSWGVETEGSNDFGGVRLDPKTGELKGIVNPIPVDSLKQKLNEFPTGKVIQVYDDTNGTPGGNHYCLWLKTENGWVNYNHTGGYSGGAKVKELIPFDRRTKVYKIYY</sequence>
<dbReference type="SUPFAM" id="SSF51294">
    <property type="entry name" value="Hedgehog/intein (Hint) domain"/>
    <property type="match status" value="1"/>
</dbReference>
<keyword evidence="2" id="KW-0472">Membrane</keyword>
<evidence type="ECO:0000256" key="1">
    <source>
        <dbReference type="SAM" id="Coils"/>
    </source>
</evidence>
<feature type="coiled-coil region" evidence="1">
    <location>
        <begin position="266"/>
        <end position="300"/>
    </location>
</feature>